<feature type="domain" description="Carboxymuconolactone decarboxylase-like" evidence="1">
    <location>
        <begin position="51"/>
        <end position="107"/>
    </location>
</feature>
<dbReference type="Gene3D" id="1.20.1290.10">
    <property type="entry name" value="AhpD-like"/>
    <property type="match status" value="1"/>
</dbReference>
<name>A0A158FXC4_9BURK</name>
<dbReference type="PANTHER" id="PTHR35446">
    <property type="entry name" value="SI:CH211-175M2.5"/>
    <property type="match status" value="1"/>
</dbReference>
<dbReference type="STRING" id="326474.AWB65_01350"/>
<dbReference type="AlphaFoldDB" id="A0A158FXC4"/>
<evidence type="ECO:0000313" key="2">
    <source>
        <dbReference type="EMBL" id="SAL24307.1"/>
    </source>
</evidence>
<dbReference type="Proteomes" id="UP000054977">
    <property type="component" value="Unassembled WGS sequence"/>
</dbReference>
<dbReference type="OrthoDB" id="3667834at2"/>
<keyword evidence="3" id="KW-1185">Reference proteome</keyword>
<dbReference type="NCBIfam" id="TIGR00778">
    <property type="entry name" value="ahpD_dom"/>
    <property type="match status" value="1"/>
</dbReference>
<dbReference type="InterPro" id="IPR029032">
    <property type="entry name" value="AhpD-like"/>
</dbReference>
<evidence type="ECO:0000259" key="1">
    <source>
        <dbReference type="Pfam" id="PF02627"/>
    </source>
</evidence>
<organism evidence="2 3">
    <name type="scientific">Caballeronia humi</name>
    <dbReference type="NCBI Taxonomy" id="326474"/>
    <lineage>
        <taxon>Bacteria</taxon>
        <taxon>Pseudomonadati</taxon>
        <taxon>Pseudomonadota</taxon>
        <taxon>Betaproteobacteria</taxon>
        <taxon>Burkholderiales</taxon>
        <taxon>Burkholderiaceae</taxon>
        <taxon>Caballeronia</taxon>
    </lineage>
</organism>
<dbReference type="InterPro" id="IPR003779">
    <property type="entry name" value="CMD-like"/>
</dbReference>
<sequence length="178" mass="18711">MSRFSQINVNDATGVTADLFAGIKRAMGRVPNAYATVGTHSAAVLAAALNGDAVLAKSSLDKRDVEAIKLAVSEIAGCDYCVAAHTVVGKMVGLSLDETKQVRAGDATGNAKRDALVRFVRHVVTTSGTVDQARVDEVRAAGYSEAQVVEALFAISVITFTNLLNRVNDTEIDFPAVD</sequence>
<comment type="caution">
    <text evidence="2">The sequence shown here is derived from an EMBL/GenBank/DDBJ whole genome shotgun (WGS) entry which is preliminary data.</text>
</comment>
<dbReference type="RefSeq" id="WP_087666400.1">
    <property type="nucleotide sequence ID" value="NZ_FCNW02000004.1"/>
</dbReference>
<proteinExistence type="predicted"/>
<accession>A0A158FXC4</accession>
<dbReference type="PANTHER" id="PTHR35446:SF3">
    <property type="entry name" value="CMD DOMAIN-CONTAINING PROTEIN"/>
    <property type="match status" value="1"/>
</dbReference>
<dbReference type="GO" id="GO:0051920">
    <property type="term" value="F:peroxiredoxin activity"/>
    <property type="evidence" value="ECO:0007669"/>
    <property type="project" value="InterPro"/>
</dbReference>
<dbReference type="InterPro" id="IPR004675">
    <property type="entry name" value="AhpD_core"/>
</dbReference>
<gene>
    <name evidence="2" type="ORF">AWB65_01350</name>
</gene>
<dbReference type="Pfam" id="PF02627">
    <property type="entry name" value="CMD"/>
    <property type="match status" value="1"/>
</dbReference>
<dbReference type="SUPFAM" id="SSF69118">
    <property type="entry name" value="AhpD-like"/>
    <property type="match status" value="1"/>
</dbReference>
<protein>
    <submittedName>
        <fullName evidence="2">Alkylhydroperoxidase</fullName>
    </submittedName>
</protein>
<reference evidence="2" key="1">
    <citation type="submission" date="2016-01" db="EMBL/GenBank/DDBJ databases">
        <authorList>
            <person name="Peeters C."/>
        </authorList>
    </citation>
    <scope>NUCLEOTIDE SEQUENCE [LARGE SCALE GENOMIC DNA]</scope>
    <source>
        <strain evidence="2">LMG 22934</strain>
    </source>
</reference>
<dbReference type="EMBL" id="FCNW02000004">
    <property type="protein sequence ID" value="SAL24307.1"/>
    <property type="molecule type" value="Genomic_DNA"/>
</dbReference>
<evidence type="ECO:0000313" key="3">
    <source>
        <dbReference type="Proteomes" id="UP000054977"/>
    </source>
</evidence>